<accession>A0A7Z9C0X7</accession>
<organism evidence="1 2">
    <name type="scientific">Planktothrix paucivesiculata PCC 9631</name>
    <dbReference type="NCBI Taxonomy" id="671071"/>
    <lineage>
        <taxon>Bacteria</taxon>
        <taxon>Bacillati</taxon>
        <taxon>Cyanobacteriota</taxon>
        <taxon>Cyanophyceae</taxon>
        <taxon>Oscillatoriophycideae</taxon>
        <taxon>Oscillatoriales</taxon>
        <taxon>Microcoleaceae</taxon>
        <taxon>Planktothrix</taxon>
    </lineage>
</organism>
<dbReference type="AlphaFoldDB" id="A0A7Z9C0X7"/>
<name>A0A7Z9C0X7_9CYAN</name>
<proteinExistence type="predicted"/>
<reference evidence="1" key="1">
    <citation type="submission" date="2019-10" db="EMBL/GenBank/DDBJ databases">
        <authorList>
            <consortium name="Genoscope - CEA"/>
            <person name="William W."/>
        </authorList>
    </citation>
    <scope>NUCLEOTIDE SEQUENCE [LARGE SCALE GENOMIC DNA]</scope>
    <source>
        <strain evidence="1">BBR_PRJEB10994</strain>
    </source>
</reference>
<sequence length="84" mass="9408">MTLVKETTLTRKKVGLAKELNFLLTFRDLELDKNEELEPDGFGVEGCMGDEAEWARLQSRSICCVRVGRVFICLETRSRGGAAV</sequence>
<evidence type="ECO:0000313" key="2">
    <source>
        <dbReference type="Proteomes" id="UP000182190"/>
    </source>
</evidence>
<evidence type="ECO:0000313" key="1">
    <source>
        <dbReference type="EMBL" id="VXD25286.1"/>
    </source>
</evidence>
<gene>
    <name evidence="1" type="ORF">PL9631_940085</name>
</gene>
<protein>
    <submittedName>
        <fullName evidence="1">Uncharacterized protein</fullName>
    </submittedName>
</protein>
<dbReference type="Proteomes" id="UP000182190">
    <property type="component" value="Unassembled WGS sequence"/>
</dbReference>
<comment type="caution">
    <text evidence="1">The sequence shown here is derived from an EMBL/GenBank/DDBJ whole genome shotgun (WGS) entry which is preliminary data.</text>
</comment>
<dbReference type="EMBL" id="CZCS02000239">
    <property type="protein sequence ID" value="VXD25286.1"/>
    <property type="molecule type" value="Genomic_DNA"/>
</dbReference>
<keyword evidence="2" id="KW-1185">Reference proteome</keyword>